<sequence>MAEVQACLQHVAHSDLSHGIATSFFVGSCLVMRSCVQPMPCRHQPTDTGRREHDANWLRTG</sequence>
<gene>
    <name evidence="2" type="ORF">BIFADO_01219</name>
</gene>
<accession>A7A5U5</accession>
<protein>
    <submittedName>
        <fullName evidence="2">Uncharacterized protein</fullName>
    </submittedName>
</protein>
<reference evidence="2 3" key="1">
    <citation type="submission" date="2007-04" db="EMBL/GenBank/DDBJ databases">
        <authorList>
            <person name="Fulton L."/>
            <person name="Clifton S."/>
            <person name="Fulton B."/>
            <person name="Xu J."/>
            <person name="Minx P."/>
            <person name="Pepin K.H."/>
            <person name="Johnson M."/>
            <person name="Thiruvilangam P."/>
            <person name="Bhonagiri V."/>
            <person name="Nash W.E."/>
            <person name="Mardis E.R."/>
            <person name="Wilson R.K."/>
        </authorList>
    </citation>
    <scope>NUCLEOTIDE SEQUENCE [LARGE SCALE GENOMIC DNA]</scope>
    <source>
        <strain evidence="2 3">L2-32</strain>
    </source>
</reference>
<dbReference type="HOGENOM" id="CLU_2913185_0_0_11"/>
<reference evidence="2 3" key="2">
    <citation type="submission" date="2007-05" db="EMBL/GenBank/DDBJ databases">
        <title>Draft genome sequence of Bifidobacterium adolescentis (L2-32).</title>
        <authorList>
            <person name="Sudarsanam P."/>
            <person name="Ley R."/>
            <person name="Guruge J."/>
            <person name="Turnbaugh P.J."/>
            <person name="Mahowald M."/>
            <person name="Liep D."/>
            <person name="Gordon J."/>
        </authorList>
    </citation>
    <scope>NUCLEOTIDE SEQUENCE [LARGE SCALE GENOMIC DNA]</scope>
    <source>
        <strain evidence="2 3">L2-32</strain>
    </source>
</reference>
<feature type="compositionally biased region" description="Basic and acidic residues" evidence="1">
    <location>
        <begin position="44"/>
        <end position="61"/>
    </location>
</feature>
<evidence type="ECO:0000313" key="3">
    <source>
        <dbReference type="Proteomes" id="UP000003773"/>
    </source>
</evidence>
<proteinExistence type="predicted"/>
<dbReference type="Proteomes" id="UP000003773">
    <property type="component" value="Unassembled WGS sequence"/>
</dbReference>
<evidence type="ECO:0000256" key="1">
    <source>
        <dbReference type="SAM" id="MobiDB-lite"/>
    </source>
</evidence>
<dbReference type="AlphaFoldDB" id="A7A5U5"/>
<evidence type="ECO:0000313" key="2">
    <source>
        <dbReference type="EMBL" id="EDN82932.1"/>
    </source>
</evidence>
<dbReference type="EMBL" id="AAXD02000028">
    <property type="protein sequence ID" value="EDN82932.1"/>
    <property type="molecule type" value="Genomic_DNA"/>
</dbReference>
<feature type="region of interest" description="Disordered" evidence="1">
    <location>
        <begin position="41"/>
        <end position="61"/>
    </location>
</feature>
<organism evidence="2 3">
    <name type="scientific">Bifidobacterium adolescentis L2-32</name>
    <dbReference type="NCBI Taxonomy" id="411481"/>
    <lineage>
        <taxon>Bacteria</taxon>
        <taxon>Bacillati</taxon>
        <taxon>Actinomycetota</taxon>
        <taxon>Actinomycetes</taxon>
        <taxon>Bifidobacteriales</taxon>
        <taxon>Bifidobacteriaceae</taxon>
        <taxon>Bifidobacterium</taxon>
    </lineage>
</organism>
<comment type="caution">
    <text evidence="2">The sequence shown here is derived from an EMBL/GenBank/DDBJ whole genome shotgun (WGS) entry which is preliminary data.</text>
</comment>
<name>A7A5U5_BIFAD</name>